<reference evidence="11 12" key="1">
    <citation type="submission" date="2020-12" db="EMBL/GenBank/DDBJ databases">
        <title>Concerted genomic and epigenomic changes stabilize Arabidopsis allopolyploids.</title>
        <authorList>
            <person name="Chen Z."/>
        </authorList>
    </citation>
    <scope>NUCLEOTIDE SEQUENCE [LARGE SCALE GENOMIC DNA]</scope>
    <source>
        <strain evidence="11">Allo738</strain>
        <tissue evidence="11">Leaf</tissue>
    </source>
</reference>
<evidence type="ECO:0000256" key="6">
    <source>
        <dbReference type="ARBA" id="ARBA00023274"/>
    </source>
</evidence>
<dbReference type="GO" id="GO:0009536">
    <property type="term" value="C:plastid"/>
    <property type="evidence" value="ECO:0007669"/>
    <property type="project" value="UniProtKB-SubCell"/>
</dbReference>
<dbReference type="PROSITE" id="PS00049">
    <property type="entry name" value="RIBOSOMAL_L14"/>
    <property type="match status" value="1"/>
</dbReference>
<evidence type="ECO:0000256" key="4">
    <source>
        <dbReference type="ARBA" id="ARBA00022884"/>
    </source>
</evidence>
<evidence type="ECO:0000256" key="5">
    <source>
        <dbReference type="ARBA" id="ARBA00022980"/>
    </source>
</evidence>
<keyword evidence="6 9" id="KW-0687">Ribonucleoprotein</keyword>
<feature type="compositionally biased region" description="Basic and acidic residues" evidence="10">
    <location>
        <begin position="137"/>
        <end position="190"/>
    </location>
</feature>
<dbReference type="AlphaFoldDB" id="A0A8T1ZM38"/>
<protein>
    <recommendedName>
        <fullName evidence="8">Large ribosomal subunit protein uL14c</fullName>
    </recommendedName>
    <alternativeName>
        <fullName evidence="7">50S ribosomal protein L14, chloroplastic</fullName>
    </alternativeName>
</protein>
<keyword evidence="3" id="KW-0699">rRNA-binding</keyword>
<dbReference type="NCBIfam" id="TIGR01067">
    <property type="entry name" value="rplN_bact"/>
    <property type="match status" value="1"/>
</dbReference>
<keyword evidence="5 9" id="KW-0689">Ribosomal protein</keyword>
<keyword evidence="4" id="KW-0694">RNA-binding</keyword>
<evidence type="ECO:0000256" key="9">
    <source>
        <dbReference type="RuleBase" id="RU003949"/>
    </source>
</evidence>
<dbReference type="CDD" id="cd00337">
    <property type="entry name" value="Ribosomal_uL14"/>
    <property type="match status" value="1"/>
</dbReference>
<evidence type="ECO:0000313" key="12">
    <source>
        <dbReference type="Proteomes" id="UP000694240"/>
    </source>
</evidence>
<proteinExistence type="inferred from homology"/>
<evidence type="ECO:0000256" key="10">
    <source>
        <dbReference type="SAM" id="MobiDB-lite"/>
    </source>
</evidence>
<comment type="caution">
    <text evidence="11">The sequence shown here is derived from an EMBL/GenBank/DDBJ whole genome shotgun (WGS) entry which is preliminary data.</text>
</comment>
<sequence length="628" mass="71976">MIQPQTYLNVADNSGARELMCILIIGASNRRYAHIGDVIVAVIKEAIPNTPLERSEVIRAVIVRTCKELKRNNGTIIRYDDNAAVVIDQEGNPKGTRVFGAIPRELRQLNFTKIVSLAPEVSRSPRKHKEQQKQISHSKEAKPRRPDEKPNWRSRTARDESKSEYYGRSEQRCFEKARQQHPDLKEEKAVKQRQKKAPKEQKDTVKSNLIAEENFKEELLEILNAYNKPKQTKHHQDKLQRQRRIEELEEKMLETLNAFTNDQKKSPANRQPIGTEEAKKRPSCPEEELAIPEPESAQPLPFCEEPKAYEKLTQLEPVHPSSIDYFSQVLEEYSTREEQRSLPLANDIQQMPYFVPEPVFMPFTSYYSRKHCKETVLARTEPNLFVLVSAEEEKRFGLEKVKEFRVSDSVLSSMLTNFERFTPETFLKSKGLVTNEMHEIHSSLNVSKFSGISELIKAGPEHMLYETFPADKSDLRSNPFQVGEDDVILESTKDLECGNELVPEQHEARKQLEPEEQHEPEDELVAADVLLKKLIKPPWLGERDKPIGFNNGRSSAWSSKLVEDTRLRARVVIWSRGRVGEGEGTRLGDRVGGRVGDRLGARLGDRLGRGRVHLEGHDDGARPRGRAY</sequence>
<dbReference type="InterPro" id="IPR000218">
    <property type="entry name" value="Ribosomal_uL14"/>
</dbReference>
<dbReference type="HAMAP" id="MF_01367">
    <property type="entry name" value="Ribosomal_uL14"/>
    <property type="match status" value="1"/>
</dbReference>
<comment type="subcellular location">
    <subcellularLocation>
        <location evidence="1">Plastid</location>
    </subcellularLocation>
</comment>
<feature type="region of interest" description="Disordered" evidence="10">
    <location>
        <begin position="120"/>
        <end position="208"/>
    </location>
</feature>
<dbReference type="PANTHER" id="PTHR11761">
    <property type="entry name" value="50S/60S RIBOSOMAL PROTEIN L14/L23"/>
    <property type="match status" value="1"/>
</dbReference>
<dbReference type="GO" id="GO:0022625">
    <property type="term" value="C:cytosolic large ribosomal subunit"/>
    <property type="evidence" value="ECO:0007669"/>
    <property type="project" value="TreeGrafter"/>
</dbReference>
<evidence type="ECO:0000256" key="2">
    <source>
        <dbReference type="ARBA" id="ARBA00022640"/>
    </source>
</evidence>
<keyword evidence="12" id="KW-1185">Reference proteome</keyword>
<dbReference type="GO" id="GO:0070180">
    <property type="term" value="F:large ribosomal subunit rRNA binding"/>
    <property type="evidence" value="ECO:0007669"/>
    <property type="project" value="TreeGrafter"/>
</dbReference>
<feature type="region of interest" description="Disordered" evidence="10">
    <location>
        <begin position="262"/>
        <end position="301"/>
    </location>
</feature>
<dbReference type="FunFam" id="2.40.150.20:FF:000002">
    <property type="entry name" value="50S ribosomal protein L14, chloroplastic"/>
    <property type="match status" value="1"/>
</dbReference>
<comment type="similarity">
    <text evidence="9">Belongs to the universal ribosomal protein uL14 family.</text>
</comment>
<name>A0A8T1ZM38_9BRAS</name>
<dbReference type="GO" id="GO:0006412">
    <property type="term" value="P:translation"/>
    <property type="evidence" value="ECO:0007669"/>
    <property type="project" value="InterPro"/>
</dbReference>
<organism evidence="11 12">
    <name type="scientific">Arabidopsis thaliana x Arabidopsis arenosa</name>
    <dbReference type="NCBI Taxonomy" id="1240361"/>
    <lineage>
        <taxon>Eukaryota</taxon>
        <taxon>Viridiplantae</taxon>
        <taxon>Streptophyta</taxon>
        <taxon>Embryophyta</taxon>
        <taxon>Tracheophyta</taxon>
        <taxon>Spermatophyta</taxon>
        <taxon>Magnoliopsida</taxon>
        <taxon>eudicotyledons</taxon>
        <taxon>Gunneridae</taxon>
        <taxon>Pentapetalae</taxon>
        <taxon>rosids</taxon>
        <taxon>malvids</taxon>
        <taxon>Brassicales</taxon>
        <taxon>Brassicaceae</taxon>
        <taxon>Camelineae</taxon>
        <taxon>Arabidopsis</taxon>
    </lineage>
</organism>
<dbReference type="InterPro" id="IPR005745">
    <property type="entry name" value="Ribosomal_uL14_bac-type"/>
</dbReference>
<dbReference type="SMART" id="SM01374">
    <property type="entry name" value="Ribosomal_L14"/>
    <property type="match status" value="1"/>
</dbReference>
<dbReference type="Pfam" id="PF00238">
    <property type="entry name" value="Ribosomal_L14"/>
    <property type="match status" value="1"/>
</dbReference>
<evidence type="ECO:0000256" key="3">
    <source>
        <dbReference type="ARBA" id="ARBA00022730"/>
    </source>
</evidence>
<gene>
    <name evidence="11" type="ORF">ISN45_Aa05g009060</name>
</gene>
<keyword evidence="2" id="KW-0934">Plastid</keyword>
<dbReference type="PANTHER" id="PTHR11761:SF3">
    <property type="entry name" value="LARGE RIBOSOMAL SUBUNIT PROTEIN UL14M"/>
    <property type="match status" value="1"/>
</dbReference>
<evidence type="ECO:0000313" key="11">
    <source>
        <dbReference type="EMBL" id="KAG7559311.1"/>
    </source>
</evidence>
<accession>A0A8T1ZM38</accession>
<dbReference type="Proteomes" id="UP000694240">
    <property type="component" value="Chromosome 10"/>
</dbReference>
<dbReference type="EMBL" id="JAEFBK010000010">
    <property type="protein sequence ID" value="KAG7559311.1"/>
    <property type="molecule type" value="Genomic_DNA"/>
</dbReference>
<dbReference type="InterPro" id="IPR019972">
    <property type="entry name" value="Ribosomal_uL14_CS"/>
</dbReference>
<evidence type="ECO:0000256" key="7">
    <source>
        <dbReference type="ARBA" id="ARBA00035424"/>
    </source>
</evidence>
<dbReference type="GO" id="GO:0003735">
    <property type="term" value="F:structural constituent of ribosome"/>
    <property type="evidence" value="ECO:0007669"/>
    <property type="project" value="InterPro"/>
</dbReference>
<evidence type="ECO:0000256" key="1">
    <source>
        <dbReference type="ARBA" id="ARBA00004474"/>
    </source>
</evidence>
<evidence type="ECO:0000256" key="8">
    <source>
        <dbReference type="ARBA" id="ARBA00068951"/>
    </source>
</evidence>